<name>A0AA38C7G3_TAXCH</name>
<dbReference type="EMBL" id="JAHRHJ020003390">
    <property type="protein sequence ID" value="KAH9291814.1"/>
    <property type="molecule type" value="Genomic_DNA"/>
</dbReference>
<dbReference type="Proteomes" id="UP000824469">
    <property type="component" value="Unassembled WGS sequence"/>
</dbReference>
<evidence type="ECO:0000313" key="2">
    <source>
        <dbReference type="Proteomes" id="UP000824469"/>
    </source>
</evidence>
<dbReference type="AlphaFoldDB" id="A0AA38C7G3"/>
<gene>
    <name evidence="1" type="ORF">KI387_042999</name>
</gene>
<organism evidence="1 2">
    <name type="scientific">Taxus chinensis</name>
    <name type="common">Chinese yew</name>
    <name type="synonym">Taxus wallichiana var. chinensis</name>
    <dbReference type="NCBI Taxonomy" id="29808"/>
    <lineage>
        <taxon>Eukaryota</taxon>
        <taxon>Viridiplantae</taxon>
        <taxon>Streptophyta</taxon>
        <taxon>Embryophyta</taxon>
        <taxon>Tracheophyta</taxon>
        <taxon>Spermatophyta</taxon>
        <taxon>Pinopsida</taxon>
        <taxon>Pinidae</taxon>
        <taxon>Conifers II</taxon>
        <taxon>Cupressales</taxon>
        <taxon>Taxaceae</taxon>
        <taxon>Taxus</taxon>
    </lineage>
</organism>
<evidence type="ECO:0000313" key="1">
    <source>
        <dbReference type="EMBL" id="KAH9291814.1"/>
    </source>
</evidence>
<keyword evidence="2" id="KW-1185">Reference proteome</keyword>
<accession>A0AA38C7G3</accession>
<reference evidence="1 2" key="1">
    <citation type="journal article" date="2021" name="Nat. Plants">
        <title>The Taxus genome provides insights into paclitaxel biosynthesis.</title>
        <authorList>
            <person name="Xiong X."/>
            <person name="Gou J."/>
            <person name="Liao Q."/>
            <person name="Li Y."/>
            <person name="Zhou Q."/>
            <person name="Bi G."/>
            <person name="Li C."/>
            <person name="Du R."/>
            <person name="Wang X."/>
            <person name="Sun T."/>
            <person name="Guo L."/>
            <person name="Liang H."/>
            <person name="Lu P."/>
            <person name="Wu Y."/>
            <person name="Zhang Z."/>
            <person name="Ro D.K."/>
            <person name="Shang Y."/>
            <person name="Huang S."/>
            <person name="Yan J."/>
        </authorList>
    </citation>
    <scope>NUCLEOTIDE SEQUENCE [LARGE SCALE GENOMIC DNA]</scope>
    <source>
        <strain evidence="1">Ta-2019</strain>
    </source>
</reference>
<protein>
    <submittedName>
        <fullName evidence="1">Uncharacterized protein</fullName>
    </submittedName>
</protein>
<sequence length="54" mass="6315">VSIVEETNAIDWCDQCFMPHAPYEEDQQEEEELYFDDNDDDVYMMGCSTSLQQG</sequence>
<feature type="non-terminal residue" evidence="1">
    <location>
        <position position="54"/>
    </location>
</feature>
<proteinExistence type="predicted"/>
<feature type="non-terminal residue" evidence="1">
    <location>
        <position position="1"/>
    </location>
</feature>
<comment type="caution">
    <text evidence="1">The sequence shown here is derived from an EMBL/GenBank/DDBJ whole genome shotgun (WGS) entry which is preliminary data.</text>
</comment>